<accession>A0A420HBP1</accession>
<gene>
    <name evidence="1" type="ORF">OnM2_094059</name>
</gene>
<organism evidence="1 2">
    <name type="scientific">Erysiphe neolycopersici</name>
    <dbReference type="NCBI Taxonomy" id="212602"/>
    <lineage>
        <taxon>Eukaryota</taxon>
        <taxon>Fungi</taxon>
        <taxon>Dikarya</taxon>
        <taxon>Ascomycota</taxon>
        <taxon>Pezizomycotina</taxon>
        <taxon>Leotiomycetes</taxon>
        <taxon>Erysiphales</taxon>
        <taxon>Erysiphaceae</taxon>
        <taxon>Erysiphe</taxon>
    </lineage>
</organism>
<proteinExistence type="predicted"/>
<evidence type="ECO:0000313" key="2">
    <source>
        <dbReference type="Proteomes" id="UP000286134"/>
    </source>
</evidence>
<sequence>MPGFRAFYIPISMEHIPLDMQLPTLSRSSHKSWEQGIPIEILINPVQGISRRESSLG</sequence>
<name>A0A420HBP1_9PEZI</name>
<feature type="non-terminal residue" evidence="1">
    <location>
        <position position="57"/>
    </location>
</feature>
<evidence type="ECO:0000313" key="1">
    <source>
        <dbReference type="EMBL" id="RKF54866.1"/>
    </source>
</evidence>
<dbReference type="AlphaFoldDB" id="A0A420HBP1"/>
<protein>
    <submittedName>
        <fullName evidence="1">Uncharacterized protein</fullName>
    </submittedName>
</protein>
<reference evidence="1 2" key="1">
    <citation type="journal article" date="2018" name="BMC Genomics">
        <title>Comparative genome analyses reveal sequence features reflecting distinct modes of host-adaptation between dicot and monocot powdery mildew.</title>
        <authorList>
            <person name="Wu Y."/>
            <person name="Ma X."/>
            <person name="Pan Z."/>
            <person name="Kale S.D."/>
            <person name="Song Y."/>
            <person name="King H."/>
            <person name="Zhang Q."/>
            <person name="Presley C."/>
            <person name="Deng X."/>
            <person name="Wei C.I."/>
            <person name="Xiao S."/>
        </authorList>
    </citation>
    <scope>NUCLEOTIDE SEQUENCE [LARGE SCALE GENOMIC DNA]</scope>
    <source>
        <strain evidence="1">UMSG2</strain>
    </source>
</reference>
<dbReference type="Proteomes" id="UP000286134">
    <property type="component" value="Unassembled WGS sequence"/>
</dbReference>
<comment type="caution">
    <text evidence="1">The sequence shown here is derived from an EMBL/GenBank/DDBJ whole genome shotgun (WGS) entry which is preliminary data.</text>
</comment>
<dbReference type="EMBL" id="MCFK01009442">
    <property type="protein sequence ID" value="RKF54866.1"/>
    <property type="molecule type" value="Genomic_DNA"/>
</dbReference>
<keyword evidence="2" id="KW-1185">Reference proteome</keyword>